<keyword evidence="3 6" id="KW-0812">Transmembrane</keyword>
<feature type="transmembrane region" description="Helical" evidence="6">
    <location>
        <begin position="50"/>
        <end position="70"/>
    </location>
</feature>
<evidence type="ECO:0000256" key="6">
    <source>
        <dbReference type="SAM" id="Phobius"/>
    </source>
</evidence>
<keyword evidence="8" id="KW-1185">Reference proteome</keyword>
<evidence type="ECO:0000256" key="2">
    <source>
        <dbReference type="ARBA" id="ARBA00022475"/>
    </source>
</evidence>
<organism evidence="7 8">
    <name type="scientific">Paenibacillus spongiae</name>
    <dbReference type="NCBI Taxonomy" id="2909671"/>
    <lineage>
        <taxon>Bacteria</taxon>
        <taxon>Bacillati</taxon>
        <taxon>Bacillota</taxon>
        <taxon>Bacilli</taxon>
        <taxon>Bacillales</taxon>
        <taxon>Paenibacillaceae</taxon>
        <taxon>Paenibacillus</taxon>
    </lineage>
</organism>
<protein>
    <recommendedName>
        <fullName evidence="9">MFS transporter</fullName>
    </recommendedName>
</protein>
<sequence>MGDRFSQVAVLGLLLSVTGSGLAVGITFAIRLIPYLLFGYLLTVNGLEQAMLGIVLIAGSVTGGVIAAAVGVHATFILNALSFLVSALLLAQLTGDRRLTADVPEQEMGSSRSGSMKELRLLISESAFIRAMHLIFALWPIGSGIFNILISVYAFGVFHRGEIGIGVLYGALGWGYYWVRD</sequence>
<dbReference type="PANTHER" id="PTHR23513">
    <property type="entry name" value="INTEGRAL MEMBRANE EFFLUX PROTEIN-RELATED"/>
    <property type="match status" value="1"/>
</dbReference>
<keyword evidence="2" id="KW-1003">Cell membrane</keyword>
<dbReference type="Proteomes" id="UP001057877">
    <property type="component" value="Chromosome"/>
</dbReference>
<evidence type="ECO:0000256" key="4">
    <source>
        <dbReference type="ARBA" id="ARBA00022989"/>
    </source>
</evidence>
<feature type="transmembrane region" description="Helical" evidence="6">
    <location>
        <begin position="134"/>
        <end position="155"/>
    </location>
</feature>
<evidence type="ECO:0008006" key="9">
    <source>
        <dbReference type="Google" id="ProtNLM"/>
    </source>
</evidence>
<evidence type="ECO:0000313" key="7">
    <source>
        <dbReference type="EMBL" id="UVI28465.1"/>
    </source>
</evidence>
<dbReference type="RefSeq" id="WP_258384553.1">
    <property type="nucleotide sequence ID" value="NZ_CP091430.1"/>
</dbReference>
<keyword evidence="5 6" id="KW-0472">Membrane</keyword>
<accession>A0ABY5S6K7</accession>
<evidence type="ECO:0000256" key="5">
    <source>
        <dbReference type="ARBA" id="ARBA00023136"/>
    </source>
</evidence>
<dbReference type="PANTHER" id="PTHR23513:SF11">
    <property type="entry name" value="STAPHYLOFERRIN A TRANSPORTER"/>
    <property type="match status" value="1"/>
</dbReference>
<evidence type="ECO:0000256" key="3">
    <source>
        <dbReference type="ARBA" id="ARBA00022692"/>
    </source>
</evidence>
<feature type="transmembrane region" description="Helical" evidence="6">
    <location>
        <begin position="161"/>
        <end position="179"/>
    </location>
</feature>
<dbReference type="EMBL" id="CP091430">
    <property type="protein sequence ID" value="UVI28465.1"/>
    <property type="molecule type" value="Genomic_DNA"/>
</dbReference>
<name>A0ABY5S6K7_9BACL</name>
<comment type="subcellular location">
    <subcellularLocation>
        <location evidence="1">Cell membrane</location>
        <topology evidence="1">Multi-pass membrane protein</topology>
    </subcellularLocation>
</comment>
<dbReference type="InterPro" id="IPR036259">
    <property type="entry name" value="MFS_trans_sf"/>
</dbReference>
<evidence type="ECO:0000256" key="1">
    <source>
        <dbReference type="ARBA" id="ARBA00004651"/>
    </source>
</evidence>
<feature type="transmembrane region" description="Helical" evidence="6">
    <location>
        <begin position="12"/>
        <end position="38"/>
    </location>
</feature>
<dbReference type="SUPFAM" id="SSF103473">
    <property type="entry name" value="MFS general substrate transporter"/>
    <property type="match status" value="1"/>
</dbReference>
<evidence type="ECO:0000313" key="8">
    <source>
        <dbReference type="Proteomes" id="UP001057877"/>
    </source>
</evidence>
<keyword evidence="4 6" id="KW-1133">Transmembrane helix</keyword>
<gene>
    <name evidence="7" type="ORF">L1F29_23855</name>
</gene>
<reference evidence="7" key="1">
    <citation type="submission" date="2022-01" db="EMBL/GenBank/DDBJ databases">
        <title>Paenibacillus spongiae sp. nov., isolated from marine sponge.</title>
        <authorList>
            <person name="Li Z."/>
            <person name="Zhang M."/>
        </authorList>
    </citation>
    <scope>NUCLEOTIDE SEQUENCE</scope>
    <source>
        <strain evidence="7">PHS-Z3</strain>
    </source>
</reference>
<proteinExistence type="predicted"/>